<dbReference type="EMBL" id="JAVXUO010000440">
    <property type="protein sequence ID" value="KAK2992064.1"/>
    <property type="molecule type" value="Genomic_DNA"/>
</dbReference>
<name>A0AA88RU27_9ASTE</name>
<comment type="caution">
    <text evidence="1">The sequence shown here is derived from an EMBL/GenBank/DDBJ whole genome shotgun (WGS) entry which is preliminary data.</text>
</comment>
<evidence type="ECO:0000313" key="2">
    <source>
        <dbReference type="Proteomes" id="UP001187471"/>
    </source>
</evidence>
<proteinExistence type="predicted"/>
<organism evidence="1 2">
    <name type="scientific">Escallonia rubra</name>
    <dbReference type="NCBI Taxonomy" id="112253"/>
    <lineage>
        <taxon>Eukaryota</taxon>
        <taxon>Viridiplantae</taxon>
        <taxon>Streptophyta</taxon>
        <taxon>Embryophyta</taxon>
        <taxon>Tracheophyta</taxon>
        <taxon>Spermatophyta</taxon>
        <taxon>Magnoliopsida</taxon>
        <taxon>eudicotyledons</taxon>
        <taxon>Gunneridae</taxon>
        <taxon>Pentapetalae</taxon>
        <taxon>asterids</taxon>
        <taxon>campanulids</taxon>
        <taxon>Escalloniales</taxon>
        <taxon>Escalloniaceae</taxon>
        <taxon>Escallonia</taxon>
    </lineage>
</organism>
<reference evidence="1" key="1">
    <citation type="submission" date="2022-12" db="EMBL/GenBank/DDBJ databases">
        <title>Draft genome assemblies for two species of Escallonia (Escalloniales).</title>
        <authorList>
            <person name="Chanderbali A."/>
            <person name="Dervinis C."/>
            <person name="Anghel I."/>
            <person name="Soltis D."/>
            <person name="Soltis P."/>
            <person name="Zapata F."/>
        </authorList>
    </citation>
    <scope>NUCLEOTIDE SEQUENCE</scope>
    <source>
        <strain evidence="1">UCBG92.1500</strain>
        <tissue evidence="1">Leaf</tissue>
    </source>
</reference>
<dbReference type="Proteomes" id="UP001187471">
    <property type="component" value="Unassembled WGS sequence"/>
</dbReference>
<protein>
    <submittedName>
        <fullName evidence="1">Uncharacterized protein</fullName>
    </submittedName>
</protein>
<dbReference type="Pfam" id="PF05553">
    <property type="entry name" value="DUF761"/>
    <property type="match status" value="1"/>
</dbReference>
<evidence type="ECO:0000313" key="1">
    <source>
        <dbReference type="EMBL" id="KAK2992064.1"/>
    </source>
</evidence>
<gene>
    <name evidence="1" type="ORF">RJ640_016994</name>
</gene>
<dbReference type="InterPro" id="IPR008480">
    <property type="entry name" value="DUF761_pln"/>
</dbReference>
<dbReference type="AlphaFoldDB" id="A0AA88RU27"/>
<accession>A0AA88RU27</accession>
<sequence>MGSDNWSVLGRLRTAVNKVKFLLNFNLNRWRLASIIGASSSKRRLSFKDRPGLTAACTDDTGLNEDSGSAHSLQRTISCPSEDDIDKRADMFISNFYRQLRIERQVSLELRVKDPAMEEESATNRPPLLTNDNYSYWKNEIRSY</sequence>
<keyword evidence="2" id="KW-1185">Reference proteome</keyword>